<dbReference type="InterPro" id="IPR015946">
    <property type="entry name" value="KH_dom-like_a/b"/>
</dbReference>
<dbReference type="InterPro" id="IPR036102">
    <property type="entry name" value="OsmC/Ohrsf"/>
</dbReference>
<keyword evidence="2" id="KW-1185">Reference proteome</keyword>
<sequence>MNNILLENVQQTMNAIKADPEVGKKNFSARINWQDGVQNQASIGEFPPLLMDEPQPLGGMNKAPNPVEYLLAAAVGCFAITFEVLASQRGIALEKVEAQIEADIDAAVFLGIKEGHGGIQNPTIKLRAITTATEQQVKEIAQFALRKSPVLLSLQAEINLVTE</sequence>
<name>A4J9I0_DESRM</name>
<dbReference type="InterPro" id="IPR003718">
    <property type="entry name" value="OsmC/Ohr_fam"/>
</dbReference>
<dbReference type="InterPro" id="IPR052924">
    <property type="entry name" value="OsmC/Ohr_hydroprdx_reductase"/>
</dbReference>
<reference evidence="1 2" key="1">
    <citation type="submission" date="2007-03" db="EMBL/GenBank/DDBJ databases">
        <title>Complete sequence of Desulfotomaculum reducens MI-1.</title>
        <authorList>
            <consortium name="US DOE Joint Genome Institute"/>
            <person name="Copeland A."/>
            <person name="Lucas S."/>
            <person name="Lapidus A."/>
            <person name="Barry K."/>
            <person name="Detter J.C."/>
            <person name="Glavina del Rio T."/>
            <person name="Hammon N."/>
            <person name="Israni S."/>
            <person name="Dalin E."/>
            <person name="Tice H."/>
            <person name="Pitluck S."/>
            <person name="Sims D."/>
            <person name="Brettin T."/>
            <person name="Bruce D."/>
            <person name="Han C."/>
            <person name="Tapia R."/>
            <person name="Schmutz J."/>
            <person name="Larimer F."/>
            <person name="Land M."/>
            <person name="Hauser L."/>
            <person name="Kyrpides N."/>
            <person name="Kim E."/>
            <person name="Tebo B.M."/>
            <person name="Richardson P."/>
        </authorList>
    </citation>
    <scope>NUCLEOTIDE SEQUENCE [LARGE SCALE GENOMIC DNA]</scope>
    <source>
        <strain evidence="1 2">MI-1</strain>
    </source>
</reference>
<dbReference type="PANTHER" id="PTHR35368:SF1">
    <property type="entry name" value="HYDROPEROXIDE REDUCTASE"/>
    <property type="match status" value="1"/>
</dbReference>
<proteinExistence type="predicted"/>
<protein>
    <submittedName>
        <fullName evidence="1">OsmC family protein</fullName>
    </submittedName>
</protein>
<dbReference type="RefSeq" id="WP_011879521.1">
    <property type="nucleotide sequence ID" value="NC_009253.1"/>
</dbReference>
<dbReference type="Gene3D" id="3.30.300.20">
    <property type="match status" value="1"/>
</dbReference>
<dbReference type="PANTHER" id="PTHR35368">
    <property type="entry name" value="HYDROPEROXIDE REDUCTASE"/>
    <property type="match status" value="1"/>
</dbReference>
<dbReference type="SUPFAM" id="SSF82784">
    <property type="entry name" value="OsmC-like"/>
    <property type="match status" value="1"/>
</dbReference>
<dbReference type="KEGG" id="drm:Dred_3231"/>
<accession>A4J9I0</accession>
<dbReference type="OrthoDB" id="1433018at2"/>
<gene>
    <name evidence="1" type="ordered locus">Dred_3231</name>
</gene>
<dbReference type="Pfam" id="PF02566">
    <property type="entry name" value="OsmC"/>
    <property type="match status" value="1"/>
</dbReference>
<evidence type="ECO:0000313" key="2">
    <source>
        <dbReference type="Proteomes" id="UP000001556"/>
    </source>
</evidence>
<dbReference type="HOGENOM" id="CLU_100275_2_0_9"/>
<evidence type="ECO:0000313" key="1">
    <source>
        <dbReference type="EMBL" id="ABO51733.1"/>
    </source>
</evidence>
<dbReference type="Proteomes" id="UP000001556">
    <property type="component" value="Chromosome"/>
</dbReference>
<dbReference type="eggNOG" id="COG1764">
    <property type="taxonomic scope" value="Bacteria"/>
</dbReference>
<organism evidence="1 2">
    <name type="scientific">Desulforamulus reducens (strain ATCC BAA-1160 / DSM 100696 / MI-1)</name>
    <name type="common">Desulfotomaculum reducens</name>
    <dbReference type="NCBI Taxonomy" id="349161"/>
    <lineage>
        <taxon>Bacteria</taxon>
        <taxon>Bacillati</taxon>
        <taxon>Bacillota</taxon>
        <taxon>Clostridia</taxon>
        <taxon>Eubacteriales</taxon>
        <taxon>Peptococcaceae</taxon>
        <taxon>Desulforamulus</taxon>
    </lineage>
</organism>
<dbReference type="EMBL" id="CP000612">
    <property type="protein sequence ID" value="ABO51733.1"/>
    <property type="molecule type" value="Genomic_DNA"/>
</dbReference>
<dbReference type="AlphaFoldDB" id="A4J9I0"/>